<evidence type="ECO:0000256" key="4">
    <source>
        <dbReference type="ARBA" id="ARBA00022664"/>
    </source>
</evidence>
<dbReference type="InterPro" id="IPR036389">
    <property type="entry name" value="RNase_III_sf"/>
</dbReference>
<keyword evidence="7 9" id="KW-0378">Hydrolase</keyword>
<keyword evidence="5 9" id="KW-0540">Nuclease</keyword>
<dbReference type="GO" id="GO:0019843">
    <property type="term" value="F:rRNA binding"/>
    <property type="evidence" value="ECO:0007669"/>
    <property type="project" value="UniProtKB-KW"/>
</dbReference>
<dbReference type="GO" id="GO:0046872">
    <property type="term" value="F:metal ion binding"/>
    <property type="evidence" value="ECO:0007669"/>
    <property type="project" value="UniProtKB-KW"/>
</dbReference>
<dbReference type="SMART" id="SM00358">
    <property type="entry name" value="DSRM"/>
    <property type="match status" value="1"/>
</dbReference>
<feature type="binding site" evidence="9">
    <location>
        <position position="114"/>
    </location>
    <ligand>
        <name>Mg(2+)</name>
        <dbReference type="ChEBI" id="CHEBI:18420"/>
    </ligand>
</feature>
<dbReference type="PROSITE" id="PS50142">
    <property type="entry name" value="RNASE_3_2"/>
    <property type="match status" value="1"/>
</dbReference>
<keyword evidence="8 9" id="KW-0694">RNA-binding</keyword>
<dbReference type="CDD" id="cd10845">
    <property type="entry name" value="DSRM_RNAse_III_family"/>
    <property type="match status" value="1"/>
</dbReference>
<dbReference type="GO" id="GO:0005737">
    <property type="term" value="C:cytoplasm"/>
    <property type="evidence" value="ECO:0007669"/>
    <property type="project" value="UniProtKB-SubCell"/>
</dbReference>
<dbReference type="AlphaFoldDB" id="A4GK15"/>
<comment type="similarity">
    <text evidence="2">Belongs to the ribonuclease III family.</text>
</comment>
<dbReference type="Pfam" id="PF14622">
    <property type="entry name" value="Ribonucleas_3_3"/>
    <property type="match status" value="1"/>
</dbReference>
<feature type="active site" evidence="9">
    <location>
        <position position="114"/>
    </location>
</feature>
<dbReference type="InterPro" id="IPR011907">
    <property type="entry name" value="RNase_III"/>
</dbReference>
<dbReference type="HAMAP" id="MF_00104">
    <property type="entry name" value="RNase_III"/>
    <property type="match status" value="1"/>
</dbReference>
<proteinExistence type="inferred from homology"/>
<dbReference type="InterPro" id="IPR014720">
    <property type="entry name" value="dsRBD_dom"/>
</dbReference>
<dbReference type="GO" id="GO:0006364">
    <property type="term" value="P:rRNA processing"/>
    <property type="evidence" value="ECO:0007669"/>
    <property type="project" value="UniProtKB-UniRule"/>
</dbReference>
<evidence type="ECO:0000259" key="10">
    <source>
        <dbReference type="PROSITE" id="PS50137"/>
    </source>
</evidence>
<feature type="active site" evidence="9">
    <location>
        <position position="44"/>
    </location>
</feature>
<feature type="binding site" evidence="9">
    <location>
        <position position="111"/>
    </location>
    <ligand>
        <name>Mg(2+)</name>
        <dbReference type="ChEBI" id="CHEBI:18420"/>
    </ligand>
</feature>
<keyword evidence="9" id="KW-0819">tRNA processing</keyword>
<dbReference type="CDD" id="cd00593">
    <property type="entry name" value="RIBOc"/>
    <property type="match status" value="1"/>
</dbReference>
<dbReference type="FunFam" id="1.10.1520.10:FF:000001">
    <property type="entry name" value="Ribonuclease 3"/>
    <property type="match status" value="1"/>
</dbReference>
<dbReference type="Gene3D" id="3.30.160.20">
    <property type="match status" value="1"/>
</dbReference>
<evidence type="ECO:0000256" key="2">
    <source>
        <dbReference type="ARBA" id="ARBA00010183"/>
    </source>
</evidence>
<dbReference type="PANTHER" id="PTHR11207:SF0">
    <property type="entry name" value="RIBONUCLEASE 3"/>
    <property type="match status" value="1"/>
</dbReference>
<protein>
    <recommendedName>
        <fullName evidence="9">Ribonuclease 3</fullName>
        <ecNumber evidence="9">3.1.26.3</ecNumber>
    </recommendedName>
    <alternativeName>
        <fullName evidence="9">Ribonuclease III</fullName>
        <shortName evidence="9">RNase III</shortName>
    </alternativeName>
</protein>
<dbReference type="GO" id="GO:0003725">
    <property type="term" value="F:double-stranded RNA binding"/>
    <property type="evidence" value="ECO:0007669"/>
    <property type="project" value="TreeGrafter"/>
</dbReference>
<dbReference type="Gene3D" id="1.10.1520.10">
    <property type="entry name" value="Ribonuclease III domain"/>
    <property type="match status" value="1"/>
</dbReference>
<feature type="binding site" evidence="9">
    <location>
        <position position="40"/>
    </location>
    <ligand>
        <name>Mg(2+)</name>
        <dbReference type="ChEBI" id="CHEBI:18420"/>
    </ligand>
</feature>
<comment type="function">
    <text evidence="9">Digests double-stranded RNA. Involved in the processing of primary rRNA transcript to yield the immediate precursors to the large and small rRNAs (23S and 16S). Processes some mRNAs, and tRNAs when they are encoded in the rRNA operon. Processes pre-crRNA and tracrRNA of type II CRISPR loci if present in the organism.</text>
</comment>
<comment type="catalytic activity">
    <reaction evidence="1 9">
        <text>Endonucleolytic cleavage to 5'-phosphomonoester.</text>
        <dbReference type="EC" id="3.1.26.3"/>
    </reaction>
</comment>
<reference evidence="12" key="1">
    <citation type="journal article" date="2007" name="Environ. Microbiol.">
        <title>Proteorhodopsin photosystem gene clusters exhibit co-evolutionary trends and shared ancestry among diverse marine microbial phyla.</title>
        <authorList>
            <person name="McCarren J."/>
            <person name="Delong E.F."/>
        </authorList>
    </citation>
    <scope>NUCLEOTIDE SEQUENCE</scope>
</reference>
<comment type="cofactor">
    <cofactor evidence="9">
        <name>Mg(2+)</name>
        <dbReference type="ChEBI" id="CHEBI:18420"/>
    </cofactor>
</comment>
<dbReference type="SUPFAM" id="SSF54768">
    <property type="entry name" value="dsRNA-binding domain-like"/>
    <property type="match status" value="1"/>
</dbReference>
<dbReference type="GO" id="GO:0010468">
    <property type="term" value="P:regulation of gene expression"/>
    <property type="evidence" value="ECO:0007669"/>
    <property type="project" value="TreeGrafter"/>
</dbReference>
<comment type="subunit">
    <text evidence="9">Homodimer.</text>
</comment>
<dbReference type="SMART" id="SM00535">
    <property type="entry name" value="RIBOc"/>
    <property type="match status" value="1"/>
</dbReference>
<evidence type="ECO:0000256" key="3">
    <source>
        <dbReference type="ARBA" id="ARBA00022552"/>
    </source>
</evidence>
<dbReference type="EMBL" id="EF107106">
    <property type="protein sequence ID" value="ABL97460.1"/>
    <property type="molecule type" value="Genomic_DNA"/>
</dbReference>
<dbReference type="Pfam" id="PF00035">
    <property type="entry name" value="dsrm"/>
    <property type="match status" value="1"/>
</dbReference>
<dbReference type="GO" id="GO:0008033">
    <property type="term" value="P:tRNA processing"/>
    <property type="evidence" value="ECO:0007669"/>
    <property type="project" value="UniProtKB-KW"/>
</dbReference>
<name>A4GK15_9BACT</name>
<evidence type="ECO:0000256" key="8">
    <source>
        <dbReference type="ARBA" id="ARBA00022884"/>
    </source>
</evidence>
<dbReference type="PANTHER" id="PTHR11207">
    <property type="entry name" value="RIBONUCLEASE III"/>
    <property type="match status" value="1"/>
</dbReference>
<feature type="domain" description="DRBM" evidence="10">
    <location>
        <begin position="151"/>
        <end position="217"/>
    </location>
</feature>
<keyword evidence="9" id="KW-0699">rRNA-binding</keyword>
<evidence type="ECO:0000259" key="11">
    <source>
        <dbReference type="PROSITE" id="PS50142"/>
    </source>
</evidence>
<dbReference type="GO" id="GO:0004525">
    <property type="term" value="F:ribonuclease III activity"/>
    <property type="evidence" value="ECO:0007669"/>
    <property type="project" value="UniProtKB-UniRule"/>
</dbReference>
<evidence type="ECO:0000256" key="5">
    <source>
        <dbReference type="ARBA" id="ARBA00022722"/>
    </source>
</evidence>
<accession>A4GK15</accession>
<evidence type="ECO:0000256" key="6">
    <source>
        <dbReference type="ARBA" id="ARBA00022759"/>
    </source>
</evidence>
<keyword evidence="3 9" id="KW-0698">rRNA processing</keyword>
<keyword evidence="9" id="KW-0479">Metal-binding</keyword>
<dbReference type="EC" id="3.1.26.3" evidence="9"/>
<dbReference type="InterPro" id="IPR000999">
    <property type="entry name" value="RNase_III_dom"/>
</dbReference>
<evidence type="ECO:0000313" key="12">
    <source>
        <dbReference type="EMBL" id="ABL97460.1"/>
    </source>
</evidence>
<dbReference type="PROSITE" id="PS50137">
    <property type="entry name" value="DS_RBD"/>
    <property type="match status" value="1"/>
</dbReference>
<keyword evidence="6 9" id="KW-0255">Endonuclease</keyword>
<evidence type="ECO:0000256" key="7">
    <source>
        <dbReference type="ARBA" id="ARBA00022801"/>
    </source>
</evidence>
<organism evidence="12">
    <name type="scientific">uncultured marine bacterium HF130_81H07</name>
    <dbReference type="NCBI Taxonomy" id="415448"/>
    <lineage>
        <taxon>Bacteria</taxon>
        <taxon>environmental samples</taxon>
    </lineage>
</organism>
<gene>
    <name evidence="9" type="primary">rnc</name>
    <name evidence="12" type="ORF">ALOHA_HF13081H07.0003</name>
</gene>
<keyword evidence="9" id="KW-0963">Cytoplasm</keyword>
<comment type="subcellular location">
    <subcellularLocation>
        <location evidence="9">Cytoplasm</location>
    </subcellularLocation>
</comment>
<evidence type="ECO:0000256" key="1">
    <source>
        <dbReference type="ARBA" id="ARBA00000109"/>
    </source>
</evidence>
<dbReference type="NCBIfam" id="TIGR02191">
    <property type="entry name" value="RNaseIII"/>
    <property type="match status" value="1"/>
</dbReference>
<evidence type="ECO:0000256" key="9">
    <source>
        <dbReference type="HAMAP-Rule" id="MF_00104"/>
    </source>
</evidence>
<feature type="domain" description="RNase III" evidence="11">
    <location>
        <begin position="5"/>
        <end position="125"/>
    </location>
</feature>
<keyword evidence="4 9" id="KW-0507">mRNA processing</keyword>
<dbReference type="GO" id="GO:0006397">
    <property type="term" value="P:mRNA processing"/>
    <property type="evidence" value="ECO:0007669"/>
    <property type="project" value="UniProtKB-UniRule"/>
</dbReference>
<sequence>MNKDFKKLEKNLGYSFQKKETLVKALTHVSKSKENNEVFEFLGDSVLNLIISQILVEKFSMDDEGTLSLMRSKLVSRTTLNKIAKKLELDSFIVKGDSLAGQETPENILGNSLEAIFGAVYKESGLEFIQKIIETTFAKEIELLREGNLKNSKTLLQEYCQKNKFSLPTYNQIEKKENIYPFIVTCKLDDSSSEGFGKSLKLAEQDAAARLLKKIGVKDE</sequence>
<keyword evidence="9" id="KW-0460">Magnesium</keyword>
<dbReference type="SUPFAM" id="SSF69065">
    <property type="entry name" value="RNase III domain-like"/>
    <property type="match status" value="1"/>
</dbReference>